<dbReference type="OrthoDB" id="6119812at2759"/>
<comment type="caution">
    <text evidence="1">The sequence shown here is derived from an EMBL/GenBank/DDBJ whole genome shotgun (WGS) entry which is preliminary data.</text>
</comment>
<dbReference type="EMBL" id="CAJHNH020000977">
    <property type="protein sequence ID" value="CAG5120857.1"/>
    <property type="molecule type" value="Genomic_DNA"/>
</dbReference>
<reference evidence="1" key="1">
    <citation type="submission" date="2021-04" db="EMBL/GenBank/DDBJ databases">
        <authorList>
            <consortium name="Molecular Ecology Group"/>
        </authorList>
    </citation>
    <scope>NUCLEOTIDE SEQUENCE</scope>
</reference>
<keyword evidence="2" id="KW-1185">Reference proteome</keyword>
<sequence>GESRFSLNKRPKYMDTRRDLDILKDLILLSFQELTDEENLEPASASEDDSFANVEKRERYMGICMRKQFNNFIPFPCLRSG</sequence>
<name>A0A8S3YUM3_9EUPU</name>
<feature type="non-terminal residue" evidence="1">
    <location>
        <position position="81"/>
    </location>
</feature>
<organism evidence="1 2">
    <name type="scientific">Candidula unifasciata</name>
    <dbReference type="NCBI Taxonomy" id="100452"/>
    <lineage>
        <taxon>Eukaryota</taxon>
        <taxon>Metazoa</taxon>
        <taxon>Spiralia</taxon>
        <taxon>Lophotrochozoa</taxon>
        <taxon>Mollusca</taxon>
        <taxon>Gastropoda</taxon>
        <taxon>Heterobranchia</taxon>
        <taxon>Euthyneura</taxon>
        <taxon>Panpulmonata</taxon>
        <taxon>Eupulmonata</taxon>
        <taxon>Stylommatophora</taxon>
        <taxon>Helicina</taxon>
        <taxon>Helicoidea</taxon>
        <taxon>Geomitridae</taxon>
        <taxon>Candidula</taxon>
    </lineage>
</organism>
<protein>
    <submittedName>
        <fullName evidence="1">Uncharacterized protein</fullName>
    </submittedName>
</protein>
<gene>
    <name evidence="1" type="ORF">CUNI_LOCUS6415</name>
</gene>
<dbReference type="Proteomes" id="UP000678393">
    <property type="component" value="Unassembled WGS sequence"/>
</dbReference>
<accession>A0A8S3YUM3</accession>
<evidence type="ECO:0000313" key="2">
    <source>
        <dbReference type="Proteomes" id="UP000678393"/>
    </source>
</evidence>
<dbReference type="AlphaFoldDB" id="A0A8S3YUM3"/>
<evidence type="ECO:0000313" key="1">
    <source>
        <dbReference type="EMBL" id="CAG5120857.1"/>
    </source>
</evidence>
<proteinExistence type="predicted"/>